<evidence type="ECO:0000313" key="3">
    <source>
        <dbReference type="Proteomes" id="UP001055111"/>
    </source>
</evidence>
<organism evidence="2 3">
    <name type="scientific">Caballeronia novacaledonica</name>
    <dbReference type="NCBI Taxonomy" id="1544861"/>
    <lineage>
        <taxon>Bacteria</taxon>
        <taxon>Pseudomonadati</taxon>
        <taxon>Pseudomonadota</taxon>
        <taxon>Betaproteobacteria</taxon>
        <taxon>Burkholderiales</taxon>
        <taxon>Burkholderiaceae</taxon>
        <taxon>Caballeronia</taxon>
    </lineage>
</organism>
<dbReference type="Proteomes" id="UP001055111">
    <property type="component" value="Unassembled WGS sequence"/>
</dbReference>
<gene>
    <name evidence="2" type="ORF">CBA19CS42_40530</name>
</gene>
<name>A0AA37MVN4_9BURK</name>
<accession>A0AA37MVN4</accession>
<feature type="region of interest" description="Disordered" evidence="1">
    <location>
        <begin position="1"/>
        <end position="22"/>
    </location>
</feature>
<evidence type="ECO:0000313" key="2">
    <source>
        <dbReference type="EMBL" id="GJH30944.1"/>
    </source>
</evidence>
<sequence length="236" mass="23450">MPSSNASDTSSSGPASPTPTVAASTGAEGLYAGQSSAGETLRALLNADGSFYFVLKTNGNVSGAVVGTANMSNGTFSSPNVVDYVIGSAPAATVSMSASYSPKVSLNGGFTTSKGYETFTANYDAAYDSALTPAELAGLYFGSSATLAGAQSGSLIIQNGTLSGVSGGCGFQGNLIQLHGATFRADATFSTQPGSACSVSGQSFSGVAIYDTSLKEIQLVLPRIGGGDIALIVARQ</sequence>
<dbReference type="EMBL" id="BPUS01000053">
    <property type="protein sequence ID" value="GJH30944.1"/>
    <property type="molecule type" value="Genomic_DNA"/>
</dbReference>
<dbReference type="RefSeq" id="WP_238218463.1">
    <property type="nucleotide sequence ID" value="NZ_BPUS01000053.1"/>
</dbReference>
<comment type="caution">
    <text evidence="2">The sequence shown here is derived from an EMBL/GenBank/DDBJ whole genome shotgun (WGS) entry which is preliminary data.</text>
</comment>
<evidence type="ECO:0000256" key="1">
    <source>
        <dbReference type="SAM" id="MobiDB-lite"/>
    </source>
</evidence>
<protein>
    <submittedName>
        <fullName evidence="2">Uncharacterized protein</fullName>
    </submittedName>
</protein>
<proteinExistence type="predicted"/>
<reference evidence="2" key="1">
    <citation type="submission" date="2022-09" db="EMBL/GenBank/DDBJ databases">
        <title>Isolation and characterization of 3-chlorobenzoate degrading bacteria from soils in Shizuoka.</title>
        <authorList>
            <person name="Ifat A."/>
            <person name="Ogawa N."/>
            <person name="Kimbara K."/>
            <person name="Moriuchi R."/>
            <person name="Dohra H."/>
            <person name="Shintani M."/>
        </authorList>
    </citation>
    <scope>NUCLEOTIDE SEQUENCE</scope>
    <source>
        <strain evidence="2">19CS4-2</strain>
    </source>
</reference>
<dbReference type="AlphaFoldDB" id="A0AA37MVN4"/>